<evidence type="ECO:0000256" key="5">
    <source>
        <dbReference type="ARBA" id="ARBA00023157"/>
    </source>
</evidence>
<dbReference type="eggNOG" id="ENOG502S7MA">
    <property type="taxonomic scope" value="Eukaryota"/>
</dbReference>
<evidence type="ECO:0000256" key="1">
    <source>
        <dbReference type="ARBA" id="ARBA00004370"/>
    </source>
</evidence>
<dbReference type="Pfam" id="PF07686">
    <property type="entry name" value="V-set"/>
    <property type="match status" value="1"/>
</dbReference>
<feature type="transmembrane region" description="Helical" evidence="6">
    <location>
        <begin position="172"/>
        <end position="195"/>
    </location>
</feature>
<dbReference type="PANTHER" id="PTHR11860:SF87">
    <property type="entry name" value="CMRF35-LIKE MOLECULE 8"/>
    <property type="match status" value="1"/>
</dbReference>
<dbReference type="InterPro" id="IPR013783">
    <property type="entry name" value="Ig-like_fold"/>
</dbReference>
<dbReference type="FunFam" id="2.60.40.10:FF:000370">
    <property type="entry name" value="CMRF35-like molecule 1"/>
    <property type="match status" value="1"/>
</dbReference>
<evidence type="ECO:0000256" key="7">
    <source>
        <dbReference type="SAM" id="SignalP"/>
    </source>
</evidence>
<feature type="domain" description="Immunoglobulin" evidence="8">
    <location>
        <begin position="21"/>
        <end position="122"/>
    </location>
</feature>
<dbReference type="AlphaFoldDB" id="A0A151N3E8"/>
<feature type="signal peptide" evidence="7">
    <location>
        <begin position="1"/>
        <end position="17"/>
    </location>
</feature>
<evidence type="ECO:0000256" key="3">
    <source>
        <dbReference type="ARBA" id="ARBA00022729"/>
    </source>
</evidence>
<keyword evidence="4 6" id="KW-0472">Membrane</keyword>
<evidence type="ECO:0000313" key="10">
    <source>
        <dbReference type="Proteomes" id="UP000050525"/>
    </source>
</evidence>
<dbReference type="GO" id="GO:0005886">
    <property type="term" value="C:plasma membrane"/>
    <property type="evidence" value="ECO:0007669"/>
    <property type="project" value="TreeGrafter"/>
</dbReference>
<dbReference type="SMART" id="SM00409">
    <property type="entry name" value="IG"/>
    <property type="match status" value="1"/>
</dbReference>
<keyword evidence="2 6" id="KW-0812">Transmembrane</keyword>
<dbReference type="Gene3D" id="2.60.40.10">
    <property type="entry name" value="Immunoglobulins"/>
    <property type="match status" value="1"/>
</dbReference>
<evidence type="ECO:0000256" key="6">
    <source>
        <dbReference type="SAM" id="Phobius"/>
    </source>
</evidence>
<dbReference type="InterPro" id="IPR013106">
    <property type="entry name" value="Ig_V-set"/>
</dbReference>
<dbReference type="SUPFAM" id="SSF48726">
    <property type="entry name" value="Immunoglobulin"/>
    <property type="match status" value="1"/>
</dbReference>
<evidence type="ECO:0000313" key="9">
    <source>
        <dbReference type="EMBL" id="KYO31099.1"/>
    </source>
</evidence>
<keyword evidence="10" id="KW-1185">Reference proteome</keyword>
<evidence type="ECO:0000256" key="2">
    <source>
        <dbReference type="ARBA" id="ARBA00022692"/>
    </source>
</evidence>
<sequence length="327" mass="37374">MRIYLVWGWIILPGCWALATLPKASGHLGGKLSVKCWYQKGYENYNKYWCRKTFRSSCLMVIETKGSETIVKRNRVSIEDIHTFSVFIVTVEDLRQEDAGTYWCGIEKYGPDLMDLVEVNVLPGAPTTLVPTEELTPAATFNSSFTWTVHDMAANNTLSNGSDTASGTPDPLVYILPPCLLLVLVLISLTAFVFIQTSRKRRKVRKPAEKINKNTNLHEMVHGDRPSSTAKIREDFGVHLNRHQTSREADDYYIYDNYQDMTQDAEPTEIYSDCFSYRYSSTPELSFHPGNFYILRLVLLKAPIFPCLACAAIRGIIWDQRNSREMW</sequence>
<dbReference type="InterPro" id="IPR036179">
    <property type="entry name" value="Ig-like_dom_sf"/>
</dbReference>
<keyword evidence="6" id="KW-1133">Transmembrane helix</keyword>
<organism evidence="9 10">
    <name type="scientific">Alligator mississippiensis</name>
    <name type="common">American alligator</name>
    <dbReference type="NCBI Taxonomy" id="8496"/>
    <lineage>
        <taxon>Eukaryota</taxon>
        <taxon>Metazoa</taxon>
        <taxon>Chordata</taxon>
        <taxon>Craniata</taxon>
        <taxon>Vertebrata</taxon>
        <taxon>Euteleostomi</taxon>
        <taxon>Archelosauria</taxon>
        <taxon>Archosauria</taxon>
        <taxon>Crocodylia</taxon>
        <taxon>Alligatoridae</taxon>
        <taxon>Alligatorinae</taxon>
        <taxon>Alligator</taxon>
    </lineage>
</organism>
<keyword evidence="3 7" id="KW-0732">Signal</keyword>
<feature type="chain" id="PRO_5007585701" description="Immunoglobulin domain-containing protein" evidence="7">
    <location>
        <begin position="18"/>
        <end position="327"/>
    </location>
</feature>
<comment type="subcellular location">
    <subcellularLocation>
        <location evidence="1">Membrane</location>
    </subcellularLocation>
</comment>
<protein>
    <recommendedName>
        <fullName evidence="8">Immunoglobulin domain-containing protein</fullName>
    </recommendedName>
</protein>
<dbReference type="InterPro" id="IPR003599">
    <property type="entry name" value="Ig_sub"/>
</dbReference>
<evidence type="ECO:0000256" key="4">
    <source>
        <dbReference type="ARBA" id="ARBA00023136"/>
    </source>
</evidence>
<comment type="caution">
    <text evidence="9">The sequence shown here is derived from an EMBL/GenBank/DDBJ whole genome shotgun (WGS) entry which is preliminary data.</text>
</comment>
<dbReference type="Proteomes" id="UP000050525">
    <property type="component" value="Unassembled WGS sequence"/>
</dbReference>
<dbReference type="EMBL" id="AKHW03004113">
    <property type="protein sequence ID" value="KYO31099.1"/>
    <property type="molecule type" value="Genomic_DNA"/>
</dbReference>
<proteinExistence type="predicted"/>
<evidence type="ECO:0000259" key="8">
    <source>
        <dbReference type="SMART" id="SM00409"/>
    </source>
</evidence>
<keyword evidence="5" id="KW-1015">Disulfide bond</keyword>
<name>A0A151N3E8_ALLMI</name>
<gene>
    <name evidence="9" type="ORF">Y1Q_0016453</name>
</gene>
<dbReference type="PANTHER" id="PTHR11860">
    <property type="entry name" value="POLYMERIC-IMMUNOGLOBULIN RECEPTOR"/>
    <property type="match status" value="1"/>
</dbReference>
<dbReference type="InterPro" id="IPR050671">
    <property type="entry name" value="CD300_family_receptors"/>
</dbReference>
<reference evidence="9 10" key="1">
    <citation type="journal article" date="2012" name="Genome Biol.">
        <title>Sequencing three crocodilian genomes to illuminate the evolution of archosaurs and amniotes.</title>
        <authorList>
            <person name="St John J.A."/>
            <person name="Braun E.L."/>
            <person name="Isberg S.R."/>
            <person name="Miles L.G."/>
            <person name="Chong A.Y."/>
            <person name="Gongora J."/>
            <person name="Dalzell P."/>
            <person name="Moran C."/>
            <person name="Bed'hom B."/>
            <person name="Abzhanov A."/>
            <person name="Burgess S.C."/>
            <person name="Cooksey A.M."/>
            <person name="Castoe T.A."/>
            <person name="Crawford N.G."/>
            <person name="Densmore L.D."/>
            <person name="Drew J.C."/>
            <person name="Edwards S.V."/>
            <person name="Faircloth B.C."/>
            <person name="Fujita M.K."/>
            <person name="Greenwold M.J."/>
            <person name="Hoffmann F.G."/>
            <person name="Howard J.M."/>
            <person name="Iguchi T."/>
            <person name="Janes D.E."/>
            <person name="Khan S.Y."/>
            <person name="Kohno S."/>
            <person name="de Koning A.J."/>
            <person name="Lance S.L."/>
            <person name="McCarthy F.M."/>
            <person name="McCormack J.E."/>
            <person name="Merchant M.E."/>
            <person name="Peterson D.G."/>
            <person name="Pollock D.D."/>
            <person name="Pourmand N."/>
            <person name="Raney B.J."/>
            <person name="Roessler K.A."/>
            <person name="Sanford J.R."/>
            <person name="Sawyer R.H."/>
            <person name="Schmidt C.J."/>
            <person name="Triplett E.W."/>
            <person name="Tuberville T.D."/>
            <person name="Venegas-Anaya M."/>
            <person name="Howard J.T."/>
            <person name="Jarvis E.D."/>
            <person name="Guillette L.J.Jr."/>
            <person name="Glenn T.C."/>
            <person name="Green R.E."/>
            <person name="Ray D.A."/>
        </authorList>
    </citation>
    <scope>NUCLEOTIDE SEQUENCE [LARGE SCALE GENOMIC DNA]</scope>
    <source>
        <strain evidence="9">KSC_2009_1</strain>
    </source>
</reference>
<dbReference type="GO" id="GO:0004888">
    <property type="term" value="F:transmembrane signaling receptor activity"/>
    <property type="evidence" value="ECO:0007669"/>
    <property type="project" value="TreeGrafter"/>
</dbReference>
<dbReference type="CDD" id="cd05716">
    <property type="entry name" value="IgV_pIgR_like"/>
    <property type="match status" value="1"/>
</dbReference>
<accession>A0A151N3E8</accession>